<organism evidence="1 2">
    <name type="scientific">Taklimakanibacter albus</name>
    <dbReference type="NCBI Taxonomy" id="2800327"/>
    <lineage>
        <taxon>Bacteria</taxon>
        <taxon>Pseudomonadati</taxon>
        <taxon>Pseudomonadota</taxon>
        <taxon>Alphaproteobacteria</taxon>
        <taxon>Hyphomicrobiales</taxon>
        <taxon>Aestuariivirgaceae</taxon>
        <taxon>Taklimakanibacter</taxon>
    </lineage>
</organism>
<protein>
    <submittedName>
        <fullName evidence="1">Tryptophan 7-halogenase</fullName>
    </submittedName>
</protein>
<keyword evidence="2" id="KW-1185">Reference proteome</keyword>
<dbReference type="EMBL" id="JAENHL010000008">
    <property type="protein sequence ID" value="MBK1870377.1"/>
    <property type="molecule type" value="Genomic_DNA"/>
</dbReference>
<evidence type="ECO:0000313" key="2">
    <source>
        <dbReference type="Proteomes" id="UP000616151"/>
    </source>
</evidence>
<reference evidence="1" key="1">
    <citation type="submission" date="2021-01" db="EMBL/GenBank/DDBJ databases">
        <authorList>
            <person name="Sun Q."/>
        </authorList>
    </citation>
    <scope>NUCLEOTIDE SEQUENCE</scope>
    <source>
        <strain evidence="1">YIM B02566</strain>
    </source>
</reference>
<sequence length="459" mass="48546">MARVCVMGGGPAGSIFAIRMAELGHQVDVIEAAAFPRPHLGESLSRGVQVLLQSVSAAGALDGALPVRKVEVAWDGPALIRNDEREAGLLVDRGYFDGALLDRARRLGVRVHQSARIVDRKQTENGWRLAVAAAAGKEILQVDFLADARGRAGAAAWRRDTTGPATLALHAYWKGAALPAHPVIRAGDAAWYWAVPLPDGTCHLQVFVDAKEFGALPKATLEARYLELLGPSGFKTGACQSPVQATDATPSVALNAATPSSIALGETALALDPLSSSGVQKAIQTALAGAIVANTLVKSRASAAAAMAFYATTLGEASARHRKWAMSYYAEAARARPDVFWRRRAGPTADEASRRPVVAADAASVASHRVELSRDLVIEDLPCIDGEFVTLKKALRHPGLAAPVAYLGNQPLAPLLSELNSSATLVEIAQGWSHRMPFKSALSIAIWLRNNGVLVEARP</sequence>
<comment type="caution">
    <text evidence="1">The sequence shown here is derived from an EMBL/GenBank/DDBJ whole genome shotgun (WGS) entry which is preliminary data.</text>
</comment>
<accession>A0ACC5RCN0</accession>
<evidence type="ECO:0000313" key="1">
    <source>
        <dbReference type="EMBL" id="MBK1870377.1"/>
    </source>
</evidence>
<name>A0ACC5RCN0_9HYPH</name>
<proteinExistence type="predicted"/>
<dbReference type="Proteomes" id="UP000616151">
    <property type="component" value="Unassembled WGS sequence"/>
</dbReference>
<gene>
    <name evidence="1" type="ORF">JHL16_28695</name>
</gene>